<protein>
    <submittedName>
        <fullName evidence="1">Integrase catalytic domain-containing protein</fullName>
    </submittedName>
</protein>
<dbReference type="EMBL" id="BMAW01065311">
    <property type="protein sequence ID" value="GFT49857.1"/>
    <property type="molecule type" value="Genomic_DNA"/>
</dbReference>
<comment type="caution">
    <text evidence="1">The sequence shown here is derived from an EMBL/GenBank/DDBJ whole genome shotgun (WGS) entry which is preliminary data.</text>
</comment>
<sequence length="120" mass="14040">MSYEEKLNKLPRDSFFDNRVREAAKFENVDIDLAGSLLLNILGRTPQDRDEPSTVLWKCESLMNNRQITYVSEEVKDLTPFTPAMFMHEIRKSGVPDLDELDAFSTNRRLVYRQKLNQDL</sequence>
<reference evidence="1" key="1">
    <citation type="submission" date="2020-08" db="EMBL/GenBank/DDBJ databases">
        <title>Multicomponent nature underlies the extraordinary mechanical properties of spider dragline silk.</title>
        <authorList>
            <person name="Kono N."/>
            <person name="Nakamura H."/>
            <person name="Mori M."/>
            <person name="Yoshida Y."/>
            <person name="Ohtoshi R."/>
            <person name="Malay A.D."/>
            <person name="Moran D.A.P."/>
            <person name="Tomita M."/>
            <person name="Numata K."/>
            <person name="Arakawa K."/>
        </authorList>
    </citation>
    <scope>NUCLEOTIDE SEQUENCE</scope>
</reference>
<dbReference type="Proteomes" id="UP000887013">
    <property type="component" value="Unassembled WGS sequence"/>
</dbReference>
<dbReference type="AlphaFoldDB" id="A0A8X6P5B6"/>
<dbReference type="OrthoDB" id="6457747at2759"/>
<evidence type="ECO:0000313" key="2">
    <source>
        <dbReference type="Proteomes" id="UP000887013"/>
    </source>
</evidence>
<organism evidence="1 2">
    <name type="scientific">Nephila pilipes</name>
    <name type="common">Giant wood spider</name>
    <name type="synonym">Nephila maculata</name>
    <dbReference type="NCBI Taxonomy" id="299642"/>
    <lineage>
        <taxon>Eukaryota</taxon>
        <taxon>Metazoa</taxon>
        <taxon>Ecdysozoa</taxon>
        <taxon>Arthropoda</taxon>
        <taxon>Chelicerata</taxon>
        <taxon>Arachnida</taxon>
        <taxon>Araneae</taxon>
        <taxon>Araneomorphae</taxon>
        <taxon>Entelegynae</taxon>
        <taxon>Araneoidea</taxon>
        <taxon>Nephilidae</taxon>
        <taxon>Nephila</taxon>
    </lineage>
</organism>
<accession>A0A8X6P5B6</accession>
<keyword evidence="2" id="KW-1185">Reference proteome</keyword>
<gene>
    <name evidence="1" type="primary">AVEN_56295_1</name>
    <name evidence="1" type="ORF">NPIL_21801</name>
</gene>
<evidence type="ECO:0000313" key="1">
    <source>
        <dbReference type="EMBL" id="GFT49857.1"/>
    </source>
</evidence>
<name>A0A8X6P5B6_NEPPI</name>
<proteinExistence type="predicted"/>